<evidence type="ECO:0000313" key="1">
    <source>
        <dbReference type="EMBL" id="JAH80779.1"/>
    </source>
</evidence>
<reference evidence="1" key="2">
    <citation type="journal article" date="2015" name="Fish Shellfish Immunol.">
        <title>Early steps in the European eel (Anguilla anguilla)-Vibrio vulnificus interaction in the gills: Role of the RtxA13 toxin.</title>
        <authorList>
            <person name="Callol A."/>
            <person name="Pajuelo D."/>
            <person name="Ebbesson L."/>
            <person name="Teles M."/>
            <person name="MacKenzie S."/>
            <person name="Amaro C."/>
        </authorList>
    </citation>
    <scope>NUCLEOTIDE SEQUENCE</scope>
</reference>
<sequence length="18" mass="1998">MHFSVCYSSSTQCDTNGM</sequence>
<proteinExistence type="predicted"/>
<organism evidence="1">
    <name type="scientific">Anguilla anguilla</name>
    <name type="common">European freshwater eel</name>
    <name type="synonym">Muraena anguilla</name>
    <dbReference type="NCBI Taxonomy" id="7936"/>
    <lineage>
        <taxon>Eukaryota</taxon>
        <taxon>Metazoa</taxon>
        <taxon>Chordata</taxon>
        <taxon>Craniata</taxon>
        <taxon>Vertebrata</taxon>
        <taxon>Euteleostomi</taxon>
        <taxon>Actinopterygii</taxon>
        <taxon>Neopterygii</taxon>
        <taxon>Teleostei</taxon>
        <taxon>Anguilliformes</taxon>
        <taxon>Anguillidae</taxon>
        <taxon>Anguilla</taxon>
    </lineage>
</organism>
<protein>
    <submittedName>
        <fullName evidence="1">Uncharacterized protein</fullName>
    </submittedName>
</protein>
<dbReference type="EMBL" id="GBXM01027798">
    <property type="protein sequence ID" value="JAH80779.1"/>
    <property type="molecule type" value="Transcribed_RNA"/>
</dbReference>
<dbReference type="AlphaFoldDB" id="A0A0E9VRQ7"/>
<accession>A0A0E9VRQ7</accession>
<reference evidence="1" key="1">
    <citation type="submission" date="2014-11" db="EMBL/GenBank/DDBJ databases">
        <authorList>
            <person name="Amaro Gonzalez C."/>
        </authorList>
    </citation>
    <scope>NUCLEOTIDE SEQUENCE</scope>
</reference>
<name>A0A0E9VRQ7_ANGAN</name>